<dbReference type="InterPro" id="IPR027417">
    <property type="entry name" value="P-loop_NTPase"/>
</dbReference>
<evidence type="ECO:0000256" key="1">
    <source>
        <dbReference type="ARBA" id="ARBA00008428"/>
    </source>
</evidence>
<dbReference type="PANTHER" id="PTHR30153">
    <property type="entry name" value="REPLICATIVE DNA HELICASE DNAB"/>
    <property type="match status" value="1"/>
</dbReference>
<dbReference type="NCBIfam" id="TIGR00665">
    <property type="entry name" value="DnaB"/>
    <property type="match status" value="1"/>
</dbReference>
<dbReference type="GO" id="GO:0016887">
    <property type="term" value="F:ATP hydrolysis activity"/>
    <property type="evidence" value="ECO:0007669"/>
    <property type="project" value="RHEA"/>
</dbReference>
<keyword evidence="8" id="KW-0238">DNA-binding</keyword>
<dbReference type="PANTHER" id="PTHR30153:SF2">
    <property type="entry name" value="REPLICATIVE DNA HELICASE"/>
    <property type="match status" value="1"/>
</dbReference>
<evidence type="ECO:0000256" key="7">
    <source>
        <dbReference type="ARBA" id="ARBA00022840"/>
    </source>
</evidence>
<dbReference type="AlphaFoldDB" id="A0A644TQ79"/>
<dbReference type="GO" id="GO:0003677">
    <property type="term" value="F:DNA binding"/>
    <property type="evidence" value="ECO:0007669"/>
    <property type="project" value="UniProtKB-KW"/>
</dbReference>
<dbReference type="InterPro" id="IPR007692">
    <property type="entry name" value="DNA_helicase_DnaB"/>
</dbReference>
<gene>
    <name evidence="13" type="primary">dnaC_6</name>
    <name evidence="13" type="ORF">SDC9_14892</name>
</gene>
<comment type="caution">
    <text evidence="13">The sequence shown here is derived from an EMBL/GenBank/DDBJ whole genome shotgun (WGS) entry which is preliminary data.</text>
</comment>
<evidence type="ECO:0000313" key="13">
    <source>
        <dbReference type="EMBL" id="MPL69158.1"/>
    </source>
</evidence>
<dbReference type="NCBIfam" id="NF004384">
    <property type="entry name" value="PRK05748.1"/>
    <property type="match status" value="1"/>
</dbReference>
<keyword evidence="5 13" id="KW-0378">Hydrolase</keyword>
<dbReference type="GO" id="GO:1990077">
    <property type="term" value="C:primosome complex"/>
    <property type="evidence" value="ECO:0007669"/>
    <property type="project" value="UniProtKB-KW"/>
</dbReference>
<dbReference type="SUPFAM" id="SSF48024">
    <property type="entry name" value="N-terminal domain of DnaB helicase"/>
    <property type="match status" value="1"/>
</dbReference>
<keyword evidence="9" id="KW-0413">Isomerase</keyword>
<dbReference type="EMBL" id="VSSQ01000045">
    <property type="protein sequence ID" value="MPL69158.1"/>
    <property type="molecule type" value="Genomic_DNA"/>
</dbReference>
<dbReference type="GO" id="GO:0042802">
    <property type="term" value="F:identical protein binding"/>
    <property type="evidence" value="ECO:0007669"/>
    <property type="project" value="UniProtKB-ARBA"/>
</dbReference>
<reference evidence="13" key="1">
    <citation type="submission" date="2019-08" db="EMBL/GenBank/DDBJ databases">
        <authorList>
            <person name="Kucharzyk K."/>
            <person name="Murdoch R.W."/>
            <person name="Higgins S."/>
            <person name="Loffler F."/>
        </authorList>
    </citation>
    <scope>NUCLEOTIDE SEQUENCE</scope>
</reference>
<dbReference type="Gene3D" id="1.10.860.10">
    <property type="entry name" value="DNAb Helicase, Chain A"/>
    <property type="match status" value="1"/>
</dbReference>
<dbReference type="CDD" id="cd00984">
    <property type="entry name" value="DnaB_C"/>
    <property type="match status" value="1"/>
</dbReference>
<dbReference type="InterPro" id="IPR016136">
    <property type="entry name" value="DNA_helicase_N/primase_C"/>
</dbReference>
<dbReference type="InterPro" id="IPR003593">
    <property type="entry name" value="AAA+_ATPase"/>
</dbReference>
<dbReference type="GO" id="GO:0005524">
    <property type="term" value="F:ATP binding"/>
    <property type="evidence" value="ECO:0007669"/>
    <property type="project" value="UniProtKB-KW"/>
</dbReference>
<dbReference type="PROSITE" id="PS51199">
    <property type="entry name" value="SF4_HELICASE"/>
    <property type="match status" value="1"/>
</dbReference>
<dbReference type="Pfam" id="PF00772">
    <property type="entry name" value="DnaB"/>
    <property type="match status" value="1"/>
</dbReference>
<dbReference type="SUPFAM" id="SSF52540">
    <property type="entry name" value="P-loop containing nucleoside triphosphate hydrolases"/>
    <property type="match status" value="1"/>
</dbReference>
<dbReference type="FunFam" id="1.10.860.10:FF:000001">
    <property type="entry name" value="Replicative DNA helicase"/>
    <property type="match status" value="1"/>
</dbReference>
<dbReference type="GO" id="GO:0043139">
    <property type="term" value="F:5'-3' DNA helicase activity"/>
    <property type="evidence" value="ECO:0007669"/>
    <property type="project" value="UniProtKB-EC"/>
</dbReference>
<keyword evidence="3" id="KW-0235">DNA replication</keyword>
<dbReference type="FunFam" id="3.40.50.300:FF:000076">
    <property type="entry name" value="Replicative DNA helicase"/>
    <property type="match status" value="1"/>
</dbReference>
<evidence type="ECO:0000256" key="4">
    <source>
        <dbReference type="ARBA" id="ARBA00022741"/>
    </source>
</evidence>
<keyword evidence="6 13" id="KW-0347">Helicase</keyword>
<dbReference type="InterPro" id="IPR007694">
    <property type="entry name" value="DNA_helicase_DnaB-like_C"/>
</dbReference>
<dbReference type="InterPro" id="IPR036185">
    <property type="entry name" value="DNA_heli_DnaB-like_N_sf"/>
</dbReference>
<proteinExistence type="inferred from homology"/>
<dbReference type="SMART" id="SM00382">
    <property type="entry name" value="AAA"/>
    <property type="match status" value="1"/>
</dbReference>
<evidence type="ECO:0000256" key="3">
    <source>
        <dbReference type="ARBA" id="ARBA00022705"/>
    </source>
</evidence>
<dbReference type="InterPro" id="IPR007693">
    <property type="entry name" value="DNA_helicase_DnaB-like_N"/>
</dbReference>
<keyword evidence="7" id="KW-0067">ATP-binding</keyword>
<keyword evidence="2" id="KW-0639">Primosome</keyword>
<sequence length="510" mass="57069">MEENDKMVGDTRKKRQYKPKALNEIFEHGKVPPQATDLEEAVLGAIMLEKDALASIIDVIRPDAFYKEAHQIIFMAITRLFAKGEPIDILTVTNELKFTGELESAGGPFYIAQLTNRVASASNTEFHARIILQKFIQRELIRISSEIIHDAYEDTTDVFQLLDKAENQLFSVGETNMRRNYLDMQSLVRDAVKRIENAKNQTGQFSGVPSGFTELDRVTAGWQPSDLIIVAARPGMGKTAFVLTMARNVAVDFKKAVAVFSLEMSSVQLVTRLISAEAQLPGDKLRKGNLENYEWEQLNAKISALIDAPLYIDDTPSLSVFELRAKCRRLKAQHDIQMVVIDYIQLMSAGIDRSSGNREQEISTISRSLKSLAKELNIPVIALSQLNRSVEQRPNKKPLLSDLRESGAIEQDADMVVFIYRPEYYNQNVDEGGASLAGHAEISIAKHRNGALKDVPLRFISKYAKFTDPEPGDFDISGALAPNGKFENGINTLTIQSKMNDMDEDHEPPY</sequence>
<dbReference type="EC" id="5.6.2.3" evidence="10"/>
<dbReference type="Gene3D" id="3.40.50.300">
    <property type="entry name" value="P-loop containing nucleotide triphosphate hydrolases"/>
    <property type="match status" value="1"/>
</dbReference>
<evidence type="ECO:0000256" key="6">
    <source>
        <dbReference type="ARBA" id="ARBA00022806"/>
    </source>
</evidence>
<dbReference type="GO" id="GO:0005829">
    <property type="term" value="C:cytosol"/>
    <property type="evidence" value="ECO:0007669"/>
    <property type="project" value="TreeGrafter"/>
</dbReference>
<name>A0A644TQ79_9ZZZZ</name>
<keyword evidence="4" id="KW-0547">Nucleotide-binding</keyword>
<evidence type="ECO:0000256" key="2">
    <source>
        <dbReference type="ARBA" id="ARBA00022515"/>
    </source>
</evidence>
<evidence type="ECO:0000256" key="11">
    <source>
        <dbReference type="ARBA" id="ARBA00048954"/>
    </source>
</evidence>
<comment type="catalytic activity">
    <reaction evidence="11">
        <text>ATP + H2O = ADP + phosphate + H(+)</text>
        <dbReference type="Rhea" id="RHEA:13065"/>
        <dbReference type="ChEBI" id="CHEBI:15377"/>
        <dbReference type="ChEBI" id="CHEBI:15378"/>
        <dbReference type="ChEBI" id="CHEBI:30616"/>
        <dbReference type="ChEBI" id="CHEBI:43474"/>
        <dbReference type="ChEBI" id="CHEBI:456216"/>
        <dbReference type="EC" id="5.6.2.3"/>
    </reaction>
</comment>
<evidence type="ECO:0000256" key="5">
    <source>
        <dbReference type="ARBA" id="ARBA00022801"/>
    </source>
</evidence>
<evidence type="ECO:0000259" key="12">
    <source>
        <dbReference type="PROSITE" id="PS51199"/>
    </source>
</evidence>
<accession>A0A644TQ79</accession>
<dbReference type="Pfam" id="PF03796">
    <property type="entry name" value="DnaB_C"/>
    <property type="match status" value="1"/>
</dbReference>
<organism evidence="13">
    <name type="scientific">bioreactor metagenome</name>
    <dbReference type="NCBI Taxonomy" id="1076179"/>
    <lineage>
        <taxon>unclassified sequences</taxon>
        <taxon>metagenomes</taxon>
        <taxon>ecological metagenomes</taxon>
    </lineage>
</organism>
<protein>
    <recommendedName>
        <fullName evidence="10">DNA 5'-3' helicase</fullName>
        <ecNumber evidence="10">5.6.2.3</ecNumber>
    </recommendedName>
</protein>
<dbReference type="GO" id="GO:0006269">
    <property type="term" value="P:DNA replication, synthesis of primer"/>
    <property type="evidence" value="ECO:0007669"/>
    <property type="project" value="UniProtKB-KW"/>
</dbReference>
<evidence type="ECO:0000256" key="8">
    <source>
        <dbReference type="ARBA" id="ARBA00023125"/>
    </source>
</evidence>
<feature type="domain" description="SF4 helicase" evidence="12">
    <location>
        <begin position="201"/>
        <end position="473"/>
    </location>
</feature>
<comment type="similarity">
    <text evidence="1">Belongs to the helicase family. DnaB subfamily.</text>
</comment>
<evidence type="ECO:0000256" key="9">
    <source>
        <dbReference type="ARBA" id="ARBA00023235"/>
    </source>
</evidence>
<evidence type="ECO:0000256" key="10">
    <source>
        <dbReference type="ARBA" id="ARBA00044969"/>
    </source>
</evidence>